<keyword evidence="3" id="KW-1185">Reference proteome</keyword>
<reference evidence="2 3" key="1">
    <citation type="submission" date="2019-01" db="EMBL/GenBank/DDBJ databases">
        <authorList>
            <person name="Sayadi A."/>
        </authorList>
    </citation>
    <scope>NUCLEOTIDE SEQUENCE [LARGE SCALE GENOMIC DNA]</scope>
</reference>
<dbReference type="InterPro" id="IPR043502">
    <property type="entry name" value="DNA/RNA_pol_sf"/>
</dbReference>
<dbReference type="OrthoDB" id="6754013at2759"/>
<protein>
    <submittedName>
        <fullName evidence="2">Uncharacterized protein</fullName>
    </submittedName>
</protein>
<name>A0A653BIE7_CALMS</name>
<evidence type="ECO:0000313" key="2">
    <source>
        <dbReference type="EMBL" id="VEN35328.1"/>
    </source>
</evidence>
<evidence type="ECO:0000256" key="1">
    <source>
        <dbReference type="SAM" id="MobiDB-lite"/>
    </source>
</evidence>
<evidence type="ECO:0000313" key="3">
    <source>
        <dbReference type="Proteomes" id="UP000410492"/>
    </source>
</evidence>
<gene>
    <name evidence="2" type="ORF">CALMAC_LOCUS1255</name>
</gene>
<dbReference type="GO" id="GO:0071897">
    <property type="term" value="P:DNA biosynthetic process"/>
    <property type="evidence" value="ECO:0007669"/>
    <property type="project" value="UniProtKB-ARBA"/>
</dbReference>
<dbReference type="AlphaFoldDB" id="A0A653BIE7"/>
<dbReference type="SUPFAM" id="SSF56672">
    <property type="entry name" value="DNA/RNA polymerases"/>
    <property type="match status" value="1"/>
</dbReference>
<dbReference type="InterPro" id="IPR043128">
    <property type="entry name" value="Rev_trsase/Diguanyl_cyclase"/>
</dbReference>
<dbReference type="Proteomes" id="UP000410492">
    <property type="component" value="Unassembled WGS sequence"/>
</dbReference>
<dbReference type="Gene3D" id="3.10.10.10">
    <property type="entry name" value="HIV Type 1 Reverse Transcriptase, subunit A, domain 1"/>
    <property type="match status" value="1"/>
</dbReference>
<accession>A0A653BIE7</accession>
<sequence>MATVAERKHKTLTAKKEALFKIIQKLYDLSKNLDSKQHSNDELETVNLEKGPDTSKNVSEEGPTNSVNFCGAVGDDQEYKKRTVVLLPTAVVDVLNGSGLGNSIQAVRGTTEIVIASRYDPQKIYSFSAILVDKITDKLPKTHVKVDMIKDFGNLDFADDDFGKPCKIDGIIGASIFPSILKNTHISGESGTPMAMETVFGYVIMGQVPDFGFNGTACIFLSRHDEPTIENIVSKFWEIENVPKRQVLQPEEAECEKLFSSSVSRDSSGKFVVALPFRCPPENLGESKFLAQSRLFFLERRLSRDQNLRIEYNKAMQDFLDQGHMRILHENEVNRPSYYIAHHPVVKVGSSTPVRIVLDASSPTDNGVSLNDILYCGPKLQTDIVALLLNFRLFNVAVTSDIRQMFRQIRVIPEHWKFQRLLWRFSLESEVQEYELTVVAFGMKCSPYLALRTVKELVNREGKNYPLASQYILRDLYMDDLVFSEDGEDKAYQIYSEAIELFSKGSFDLTKWSTNSVRLLEQIPMEKRLSNMVVFKTEMKILGLQWDPQMDILSFKSKILGKCALNTPSFVLCPSVTSPDLQTIVCNSFQESEVISSKFLDIPVFIRNLKLLRDDC</sequence>
<proteinExistence type="predicted"/>
<dbReference type="Gene3D" id="3.30.70.270">
    <property type="match status" value="1"/>
</dbReference>
<feature type="compositionally biased region" description="Polar residues" evidence="1">
    <location>
        <begin position="54"/>
        <end position="63"/>
    </location>
</feature>
<dbReference type="PANTHER" id="PTHR47331:SF1">
    <property type="entry name" value="GAG-LIKE PROTEIN"/>
    <property type="match status" value="1"/>
</dbReference>
<dbReference type="PANTHER" id="PTHR47331">
    <property type="entry name" value="PHD-TYPE DOMAIN-CONTAINING PROTEIN"/>
    <property type="match status" value="1"/>
</dbReference>
<organism evidence="2 3">
    <name type="scientific">Callosobruchus maculatus</name>
    <name type="common">Southern cowpea weevil</name>
    <name type="synonym">Pulse bruchid</name>
    <dbReference type="NCBI Taxonomy" id="64391"/>
    <lineage>
        <taxon>Eukaryota</taxon>
        <taxon>Metazoa</taxon>
        <taxon>Ecdysozoa</taxon>
        <taxon>Arthropoda</taxon>
        <taxon>Hexapoda</taxon>
        <taxon>Insecta</taxon>
        <taxon>Pterygota</taxon>
        <taxon>Neoptera</taxon>
        <taxon>Endopterygota</taxon>
        <taxon>Coleoptera</taxon>
        <taxon>Polyphaga</taxon>
        <taxon>Cucujiformia</taxon>
        <taxon>Chrysomeloidea</taxon>
        <taxon>Chrysomelidae</taxon>
        <taxon>Bruchinae</taxon>
        <taxon>Bruchini</taxon>
        <taxon>Callosobruchus</taxon>
    </lineage>
</organism>
<dbReference type="EMBL" id="CAACVG010001446">
    <property type="protein sequence ID" value="VEN35328.1"/>
    <property type="molecule type" value="Genomic_DNA"/>
</dbReference>
<feature type="region of interest" description="Disordered" evidence="1">
    <location>
        <begin position="38"/>
        <end position="63"/>
    </location>
</feature>